<feature type="compositionally biased region" description="Basic and acidic residues" evidence="1">
    <location>
        <begin position="178"/>
        <end position="196"/>
    </location>
</feature>
<reference evidence="2 3" key="1">
    <citation type="journal article" date="2013" name="Genome Biol.">
        <title>The genome sequence of the most widely cultivated cacao type and its use to identify candidate genes regulating pod color.</title>
        <authorList>
            <person name="Motamayor J.C."/>
            <person name="Mockaitis K."/>
            <person name="Schmutz J."/>
            <person name="Haiminen N."/>
            <person name="Iii D.L."/>
            <person name="Cornejo O."/>
            <person name="Findley S.D."/>
            <person name="Zheng P."/>
            <person name="Utro F."/>
            <person name="Royaert S."/>
            <person name="Saski C."/>
            <person name="Jenkins J."/>
            <person name="Podicheti R."/>
            <person name="Zhao M."/>
            <person name="Scheffler B.E."/>
            <person name="Stack J.C."/>
            <person name="Feltus F.A."/>
            <person name="Mustiga G.M."/>
            <person name="Amores F."/>
            <person name="Phillips W."/>
            <person name="Marelli J.P."/>
            <person name="May G.D."/>
            <person name="Shapiro H."/>
            <person name="Ma J."/>
            <person name="Bustamante C.D."/>
            <person name="Schnell R.J."/>
            <person name="Main D."/>
            <person name="Gilbert D."/>
            <person name="Parida L."/>
            <person name="Kuhn D.N."/>
        </authorList>
    </citation>
    <scope>NUCLEOTIDE SEQUENCE [LARGE SCALE GENOMIC DNA]</scope>
    <source>
        <strain evidence="3">cv. Matina 1-6</strain>
    </source>
</reference>
<dbReference type="EMBL" id="CM001888">
    <property type="protein sequence ID" value="EOY19424.1"/>
    <property type="molecule type" value="Genomic_DNA"/>
</dbReference>
<name>A0A061FX84_THECC</name>
<dbReference type="Gramene" id="EOY19424">
    <property type="protein sequence ID" value="EOY19424"/>
    <property type="gene ID" value="TCM_044519"/>
</dbReference>
<keyword evidence="3" id="KW-1185">Reference proteome</keyword>
<evidence type="ECO:0000313" key="3">
    <source>
        <dbReference type="Proteomes" id="UP000026915"/>
    </source>
</evidence>
<feature type="region of interest" description="Disordered" evidence="1">
    <location>
        <begin position="1"/>
        <end position="56"/>
    </location>
</feature>
<sequence>MAKTSFTRKLAEKGKRKRKVDDSSTLSFKKKRKKKEPLDKKMKGGKTKMTKKGKGLVDAKTTTGKGIFLRNVLKKEYKIDRNECIKVTEGTPLPPLIGSPSTPFTRASQPPLQSDMMFNIFMRIDGKTIDQAEKIEEKLQHLKALLHPTKETKSLEAPTTVTSQSSERTTTEQFEIATSDHEREAEKEILENKDVNQNENEDFEKELAK</sequence>
<evidence type="ECO:0000313" key="2">
    <source>
        <dbReference type="EMBL" id="EOY19424.1"/>
    </source>
</evidence>
<feature type="compositionally biased region" description="Basic residues" evidence="1">
    <location>
        <begin position="43"/>
        <end position="54"/>
    </location>
</feature>
<accession>A0A061FX84</accession>
<gene>
    <name evidence="2" type="ORF">TCM_044519</name>
</gene>
<feature type="region of interest" description="Disordered" evidence="1">
    <location>
        <begin position="150"/>
        <end position="209"/>
    </location>
</feature>
<feature type="compositionally biased region" description="Acidic residues" evidence="1">
    <location>
        <begin position="199"/>
        <end position="209"/>
    </location>
</feature>
<evidence type="ECO:0000256" key="1">
    <source>
        <dbReference type="SAM" id="MobiDB-lite"/>
    </source>
</evidence>
<dbReference type="AlphaFoldDB" id="A0A061FX84"/>
<organism evidence="2 3">
    <name type="scientific">Theobroma cacao</name>
    <name type="common">Cacao</name>
    <name type="synonym">Cocoa</name>
    <dbReference type="NCBI Taxonomy" id="3641"/>
    <lineage>
        <taxon>Eukaryota</taxon>
        <taxon>Viridiplantae</taxon>
        <taxon>Streptophyta</taxon>
        <taxon>Embryophyta</taxon>
        <taxon>Tracheophyta</taxon>
        <taxon>Spermatophyta</taxon>
        <taxon>Magnoliopsida</taxon>
        <taxon>eudicotyledons</taxon>
        <taxon>Gunneridae</taxon>
        <taxon>Pentapetalae</taxon>
        <taxon>rosids</taxon>
        <taxon>malvids</taxon>
        <taxon>Malvales</taxon>
        <taxon>Malvaceae</taxon>
        <taxon>Byttnerioideae</taxon>
        <taxon>Theobroma</taxon>
    </lineage>
</organism>
<feature type="compositionally biased region" description="Low complexity" evidence="1">
    <location>
        <begin position="159"/>
        <end position="173"/>
    </location>
</feature>
<proteinExistence type="predicted"/>
<dbReference type="HOGENOM" id="CLU_1317458_0_0_1"/>
<dbReference type="Proteomes" id="UP000026915">
    <property type="component" value="Chromosome 10"/>
</dbReference>
<protein>
    <submittedName>
        <fullName evidence="2">Uncharacterized protein</fullName>
    </submittedName>
</protein>
<dbReference type="InParanoid" id="A0A061FX84"/>